<keyword evidence="5" id="KW-1003">Cell membrane</keyword>
<dbReference type="GO" id="GO:0015031">
    <property type="term" value="P:protein transport"/>
    <property type="evidence" value="ECO:0007669"/>
    <property type="project" value="UniProtKB-KW"/>
</dbReference>
<dbReference type="PANTHER" id="PTHR33909:SF1">
    <property type="entry name" value="SEC TRANSLOCON ACCESSORY COMPLEX SUBUNIT YAJC"/>
    <property type="match status" value="1"/>
</dbReference>
<comment type="subcellular location">
    <subcellularLocation>
        <location evidence="1">Cell membrane</location>
        <topology evidence="1">Single-pass membrane protein</topology>
    </subcellularLocation>
</comment>
<keyword evidence="9" id="KW-0811">Translocation</keyword>
<evidence type="ECO:0000256" key="11">
    <source>
        <dbReference type="SAM" id="Phobius"/>
    </source>
</evidence>
<evidence type="ECO:0000256" key="10">
    <source>
        <dbReference type="ARBA" id="ARBA00023136"/>
    </source>
</evidence>
<sequence length="106" mass="11707">MFESIAYAAGGQQAQNPIAAFLPLILIFVIFYFLLIRPQQKRQKQHQQMIESLKAGDEIITSGGIYGKIDRVLDQNTFLVEIANGVKVKLVKSAVSAKVNSGVENK</sequence>
<evidence type="ECO:0000256" key="5">
    <source>
        <dbReference type="ARBA" id="ARBA00022475"/>
    </source>
</evidence>
<dbReference type="OrthoDB" id="9811406at2"/>
<dbReference type="PANTHER" id="PTHR33909">
    <property type="entry name" value="SEC TRANSLOCON ACCESSORY COMPLEX SUBUNIT YAJC"/>
    <property type="match status" value="1"/>
</dbReference>
<evidence type="ECO:0000256" key="3">
    <source>
        <dbReference type="ARBA" id="ARBA00014962"/>
    </source>
</evidence>
<evidence type="ECO:0000313" key="12">
    <source>
        <dbReference type="EMBL" id="KAA0258680.1"/>
    </source>
</evidence>
<dbReference type="InterPro" id="IPR003849">
    <property type="entry name" value="Preprotein_translocase_YajC"/>
</dbReference>
<dbReference type="Pfam" id="PF02699">
    <property type="entry name" value="YajC"/>
    <property type="match status" value="1"/>
</dbReference>
<gene>
    <name evidence="12" type="primary">yajC</name>
    <name evidence="12" type="ORF">FHQ18_05855</name>
</gene>
<keyword evidence="6 11" id="KW-0812">Transmembrane</keyword>
<keyword evidence="7" id="KW-0653">Protein transport</keyword>
<accession>A0A5A8F697</accession>
<keyword evidence="8 11" id="KW-1133">Transmembrane helix</keyword>
<dbReference type="RefSeq" id="WP_149266232.1">
    <property type="nucleotide sequence ID" value="NZ_VFJB01000004.1"/>
</dbReference>
<name>A0A5A8F697_9BACT</name>
<evidence type="ECO:0000256" key="7">
    <source>
        <dbReference type="ARBA" id="ARBA00022927"/>
    </source>
</evidence>
<dbReference type="Proteomes" id="UP000322876">
    <property type="component" value="Unassembled WGS sequence"/>
</dbReference>
<reference evidence="12 13" key="1">
    <citation type="submission" date="2019-06" db="EMBL/GenBank/DDBJ databases">
        <title>Genomic insights into carbon and energy metabolism of Deferribacter autotrophicus revealed new metabolic traits in the phylum Deferribacteres.</title>
        <authorList>
            <person name="Slobodkin A.I."/>
            <person name="Slobodkina G.B."/>
            <person name="Allioux M."/>
            <person name="Alain K."/>
            <person name="Jebbar M."/>
            <person name="Shadrin V."/>
            <person name="Kublanov I.V."/>
            <person name="Toshchakov S.V."/>
            <person name="Bonch-Osmolovskaya E.A."/>
        </authorList>
    </citation>
    <scope>NUCLEOTIDE SEQUENCE [LARGE SCALE GENOMIC DNA]</scope>
    <source>
        <strain evidence="12 13">SL50</strain>
    </source>
</reference>
<evidence type="ECO:0000256" key="6">
    <source>
        <dbReference type="ARBA" id="ARBA00022692"/>
    </source>
</evidence>
<comment type="caution">
    <text evidence="12">The sequence shown here is derived from an EMBL/GenBank/DDBJ whole genome shotgun (WGS) entry which is preliminary data.</text>
</comment>
<protein>
    <recommendedName>
        <fullName evidence="3">Sec translocon accessory complex subunit YajC</fullName>
    </recommendedName>
</protein>
<keyword evidence="4" id="KW-0813">Transport</keyword>
<evidence type="ECO:0000313" key="13">
    <source>
        <dbReference type="Proteomes" id="UP000322876"/>
    </source>
</evidence>
<dbReference type="GO" id="GO:0005886">
    <property type="term" value="C:plasma membrane"/>
    <property type="evidence" value="ECO:0007669"/>
    <property type="project" value="UniProtKB-SubCell"/>
</dbReference>
<dbReference type="PRINTS" id="PR01853">
    <property type="entry name" value="YAJCTRNLCASE"/>
</dbReference>
<feature type="transmembrane region" description="Helical" evidence="11">
    <location>
        <begin position="18"/>
        <end position="36"/>
    </location>
</feature>
<evidence type="ECO:0000256" key="2">
    <source>
        <dbReference type="ARBA" id="ARBA00006742"/>
    </source>
</evidence>
<comment type="similarity">
    <text evidence="2">Belongs to the YajC family.</text>
</comment>
<proteinExistence type="inferred from homology"/>
<organism evidence="12 13">
    <name type="scientific">Deferribacter autotrophicus</name>
    <dbReference type="NCBI Taxonomy" id="500465"/>
    <lineage>
        <taxon>Bacteria</taxon>
        <taxon>Pseudomonadati</taxon>
        <taxon>Deferribacterota</taxon>
        <taxon>Deferribacteres</taxon>
        <taxon>Deferribacterales</taxon>
        <taxon>Deferribacteraceae</taxon>
        <taxon>Deferribacter</taxon>
    </lineage>
</organism>
<dbReference type="AlphaFoldDB" id="A0A5A8F697"/>
<keyword evidence="13" id="KW-1185">Reference proteome</keyword>
<evidence type="ECO:0000256" key="1">
    <source>
        <dbReference type="ARBA" id="ARBA00004162"/>
    </source>
</evidence>
<dbReference type="EMBL" id="VFJB01000004">
    <property type="protein sequence ID" value="KAA0258680.1"/>
    <property type="molecule type" value="Genomic_DNA"/>
</dbReference>
<dbReference type="SMART" id="SM01323">
    <property type="entry name" value="YajC"/>
    <property type="match status" value="1"/>
</dbReference>
<evidence type="ECO:0000256" key="8">
    <source>
        <dbReference type="ARBA" id="ARBA00022989"/>
    </source>
</evidence>
<evidence type="ECO:0000256" key="9">
    <source>
        <dbReference type="ARBA" id="ARBA00023010"/>
    </source>
</evidence>
<keyword evidence="10 11" id="KW-0472">Membrane</keyword>
<dbReference type="NCBIfam" id="TIGR00739">
    <property type="entry name" value="yajC"/>
    <property type="match status" value="1"/>
</dbReference>
<evidence type="ECO:0000256" key="4">
    <source>
        <dbReference type="ARBA" id="ARBA00022448"/>
    </source>
</evidence>